<evidence type="ECO:0000259" key="2">
    <source>
        <dbReference type="SMART" id="SM00382"/>
    </source>
</evidence>
<accession>A0ABV4UQW3</accession>
<feature type="region of interest" description="Disordered" evidence="1">
    <location>
        <begin position="387"/>
        <end position="419"/>
    </location>
</feature>
<protein>
    <submittedName>
        <fullName evidence="3">AAA family ATPase</fullName>
    </submittedName>
</protein>
<evidence type="ECO:0000313" key="4">
    <source>
        <dbReference type="Proteomes" id="UP001575652"/>
    </source>
</evidence>
<comment type="caution">
    <text evidence="3">The sequence shown here is derived from an EMBL/GenBank/DDBJ whole genome shotgun (WGS) entry which is preliminary data.</text>
</comment>
<dbReference type="InterPro" id="IPR027417">
    <property type="entry name" value="P-loop_NTPase"/>
</dbReference>
<dbReference type="InterPro" id="IPR011704">
    <property type="entry name" value="ATPase_dyneun-rel_AAA"/>
</dbReference>
<name>A0ABV4UQW3_9MICC</name>
<dbReference type="RefSeq" id="WP_373973236.1">
    <property type="nucleotide sequence ID" value="NZ_JBHDLJ010000017.1"/>
</dbReference>
<dbReference type="SUPFAM" id="SSF52540">
    <property type="entry name" value="P-loop containing nucleoside triphosphate hydrolases"/>
    <property type="match status" value="1"/>
</dbReference>
<dbReference type="Gene3D" id="3.40.50.300">
    <property type="entry name" value="P-loop containing nucleotide triphosphate hydrolases"/>
    <property type="match status" value="1"/>
</dbReference>
<dbReference type="Pfam" id="PF07728">
    <property type="entry name" value="AAA_5"/>
    <property type="match status" value="1"/>
</dbReference>
<reference evidence="3 4" key="1">
    <citation type="submission" date="2024-09" db="EMBL/GenBank/DDBJ databases">
        <authorList>
            <person name="Salinas-Garcia M.A."/>
            <person name="Prieme A."/>
        </authorList>
    </citation>
    <scope>NUCLEOTIDE SEQUENCE [LARGE SCALE GENOMIC DNA]</scope>
    <source>
        <strain evidence="3 4">DSM 21081</strain>
    </source>
</reference>
<dbReference type="InterPro" id="IPR052934">
    <property type="entry name" value="Methyl-DNA_Rec/Restrict_Enz"/>
</dbReference>
<dbReference type="CDD" id="cd00009">
    <property type="entry name" value="AAA"/>
    <property type="match status" value="1"/>
</dbReference>
<organism evidence="3 4">
    <name type="scientific">Arthrobacter halodurans</name>
    <dbReference type="NCBI Taxonomy" id="516699"/>
    <lineage>
        <taxon>Bacteria</taxon>
        <taxon>Bacillati</taxon>
        <taxon>Actinomycetota</taxon>
        <taxon>Actinomycetes</taxon>
        <taxon>Micrococcales</taxon>
        <taxon>Micrococcaceae</taxon>
        <taxon>Arthrobacter</taxon>
    </lineage>
</organism>
<dbReference type="SMART" id="SM00382">
    <property type="entry name" value="AAA"/>
    <property type="match status" value="1"/>
</dbReference>
<gene>
    <name evidence="3" type="ORF">ACETWP_15835</name>
</gene>
<dbReference type="InterPro" id="IPR025745">
    <property type="entry name" value="Mrr-like_N_dom"/>
</dbReference>
<dbReference type="InterPro" id="IPR003593">
    <property type="entry name" value="AAA+_ATPase"/>
</dbReference>
<feature type="domain" description="AAA+ ATPase" evidence="2">
    <location>
        <begin position="445"/>
        <end position="611"/>
    </location>
</feature>
<sequence length="717" mass="79938">MSATENNARRVRLVLELLADHPEGLPKTAGPEAVFPQVFSQVPQEEHEAELLPSGLSRAEATLTWSSVDLVKAGWLKKSGRGLWEITPDGRQALEDYPDAPTLVTEARNRYNAWNALSSERKNEQLRTTIVAVDKDEEAVRLAALPFVERGLQDGDSVFAPGRAIWATGPLDELRSVFVDAPDPEAGNFVEKLEVQLAHASDDARLLMAELVCWQLLPISPGAIGERAKKERVQTLLGYMDHPVQIPTEVSKAFKSGSFNPGTAMSNNLYAALVMIIGLLDGWLRQTEAEKERLLGDAWAWRDFVNDLPGHRFPTQRNTLSYIVHPQRISSIVSEKHKLAIRAAFVGEISADTTDVDRDLLAIILKLQQKTGGPVDFYEEPFAHAWNQQPAPDTEPDPEPDAEPPAAETARSGQRRPFPPADAELADSLFFDRGWLQKQLDLLERRGQVILYGPPGTGKTFVAMKLAEHVAGADEYTEIVQFHPSYSYEDFFQGYRPATTAAGSLTYELKDGPLRRIVDQALKNPEFNYVLVIDEINRGNLAKIFGELYFLLEYRDRPIKLQYSKDDEDSFVLPANLFLIGTMNTSDRSIALLDAAMRRRFSFVELHPDKHPTKTVLARWLDHHDLDGEPAALLAAVNGKIGASDFRIGPSYLMPKGDRFRPGQLEDIWEYDILPLLTEHHYGERIDVEKTYGLKALRAQLDTPPPAAPGPPDPVAG</sequence>
<evidence type="ECO:0000313" key="3">
    <source>
        <dbReference type="EMBL" id="MFB0836059.1"/>
    </source>
</evidence>
<dbReference type="PANTHER" id="PTHR37291">
    <property type="entry name" value="5-METHYLCYTOSINE-SPECIFIC RESTRICTION ENZYME B"/>
    <property type="match status" value="1"/>
</dbReference>
<dbReference type="EMBL" id="JBHDLJ010000017">
    <property type="protein sequence ID" value="MFB0836059.1"/>
    <property type="molecule type" value="Genomic_DNA"/>
</dbReference>
<dbReference type="Proteomes" id="UP001575652">
    <property type="component" value="Unassembled WGS sequence"/>
</dbReference>
<keyword evidence="4" id="KW-1185">Reference proteome</keyword>
<dbReference type="Pfam" id="PF14338">
    <property type="entry name" value="Mrr_N"/>
    <property type="match status" value="1"/>
</dbReference>
<dbReference type="PANTHER" id="PTHR37291:SF1">
    <property type="entry name" value="TYPE IV METHYL-DIRECTED RESTRICTION ENZYME ECOKMCRB SUBUNIT"/>
    <property type="match status" value="1"/>
</dbReference>
<evidence type="ECO:0000256" key="1">
    <source>
        <dbReference type="SAM" id="MobiDB-lite"/>
    </source>
</evidence>
<proteinExistence type="predicted"/>